<dbReference type="OrthoDB" id="197224at2"/>
<keyword evidence="3" id="KW-0449">Lipoprotein</keyword>
<evidence type="ECO:0000259" key="2">
    <source>
        <dbReference type="Pfam" id="PF03886"/>
    </source>
</evidence>
<gene>
    <name evidence="3" type="ORF">SAMN02745166_04834</name>
</gene>
<proteinExistence type="predicted"/>
<protein>
    <submittedName>
        <fullName evidence="3">ABC-type transport auxiliary lipoprotein component</fullName>
    </submittedName>
</protein>
<evidence type="ECO:0000256" key="1">
    <source>
        <dbReference type="SAM" id="SignalP"/>
    </source>
</evidence>
<feature type="chain" id="PRO_5012820766" evidence="1">
    <location>
        <begin position="21"/>
        <end position="196"/>
    </location>
</feature>
<accession>A0A1T4Z1Q8</accession>
<name>A0A1T4Z1Q8_9BACT</name>
<feature type="signal peptide" evidence="1">
    <location>
        <begin position="1"/>
        <end position="20"/>
    </location>
</feature>
<sequence length="196" mass="21091">MTTFLSRSLPAWGLALLALASCSTFKPVNDPATRHVLDPAIPFKAGSSSTPALAVARPSLPSYLDRQQLVSRDATGSVKVMDSQLWLEPLTEGIARVTAANLSRLTGSTTILPVSDFLTLDYTGLVELRVLRFDPDATGAMILECTWRIQTVRGTELPYQSFRTEVPLPPGASAADHVKAMNDALGQLARKIATRA</sequence>
<dbReference type="PROSITE" id="PS51257">
    <property type="entry name" value="PROKAR_LIPOPROTEIN"/>
    <property type="match status" value="1"/>
</dbReference>
<keyword evidence="4" id="KW-1185">Reference proteome</keyword>
<dbReference type="STRING" id="48467.SAMN02745166_04834"/>
<reference evidence="4" key="1">
    <citation type="submission" date="2017-02" db="EMBL/GenBank/DDBJ databases">
        <authorList>
            <person name="Varghese N."/>
            <person name="Submissions S."/>
        </authorList>
    </citation>
    <scope>NUCLEOTIDE SEQUENCE [LARGE SCALE GENOMIC DNA]</scope>
    <source>
        <strain evidence="4">ATCC 700200</strain>
    </source>
</reference>
<dbReference type="EMBL" id="FUYE01000025">
    <property type="protein sequence ID" value="SKB07980.1"/>
    <property type="molecule type" value="Genomic_DNA"/>
</dbReference>
<dbReference type="Gene3D" id="3.40.50.10610">
    <property type="entry name" value="ABC-type transport auxiliary lipoprotein component"/>
    <property type="match status" value="1"/>
</dbReference>
<dbReference type="AlphaFoldDB" id="A0A1T4Z1Q8"/>
<evidence type="ECO:0000313" key="3">
    <source>
        <dbReference type="EMBL" id="SKB07980.1"/>
    </source>
</evidence>
<feature type="domain" description="ABC-type transport auxiliary lipoprotein component" evidence="2">
    <location>
        <begin position="45"/>
        <end position="193"/>
    </location>
</feature>
<dbReference type="Pfam" id="PF03886">
    <property type="entry name" value="ABC_trans_aux"/>
    <property type="match status" value="1"/>
</dbReference>
<dbReference type="SUPFAM" id="SSF159594">
    <property type="entry name" value="XCC0632-like"/>
    <property type="match status" value="1"/>
</dbReference>
<keyword evidence="1" id="KW-0732">Signal</keyword>
<dbReference type="InterPro" id="IPR005586">
    <property type="entry name" value="ABC_trans_aux"/>
</dbReference>
<evidence type="ECO:0000313" key="4">
    <source>
        <dbReference type="Proteomes" id="UP000190774"/>
    </source>
</evidence>
<dbReference type="Proteomes" id="UP000190774">
    <property type="component" value="Unassembled WGS sequence"/>
</dbReference>
<organism evidence="3 4">
    <name type="scientific">Prosthecobacter debontii</name>
    <dbReference type="NCBI Taxonomy" id="48467"/>
    <lineage>
        <taxon>Bacteria</taxon>
        <taxon>Pseudomonadati</taxon>
        <taxon>Verrucomicrobiota</taxon>
        <taxon>Verrucomicrobiia</taxon>
        <taxon>Verrucomicrobiales</taxon>
        <taxon>Verrucomicrobiaceae</taxon>
        <taxon>Prosthecobacter</taxon>
    </lineage>
</organism>